<dbReference type="PANTHER" id="PTHR30404:SF0">
    <property type="entry name" value="N-ACETYLMURAMOYL-L-ALANINE AMIDASE AMIC"/>
    <property type="match status" value="1"/>
</dbReference>
<dbReference type="RefSeq" id="WP_183589286.1">
    <property type="nucleotide sequence ID" value="NZ_JACHCA010000015.1"/>
</dbReference>
<reference evidence="6 7" key="1">
    <citation type="submission" date="2020-08" db="EMBL/GenBank/DDBJ databases">
        <title>Genomic Encyclopedia of Type Strains, Phase IV (KMG-V): Genome sequencing to study the core and pangenomes of soil and plant-associated prokaryotes.</title>
        <authorList>
            <person name="Whitman W."/>
        </authorList>
    </citation>
    <scope>NUCLEOTIDE SEQUENCE [LARGE SCALE GENOMIC DNA]</scope>
    <source>
        <strain evidence="6 7">MP601</strain>
    </source>
</reference>
<dbReference type="SMART" id="SM00646">
    <property type="entry name" value="Ami_3"/>
    <property type="match status" value="1"/>
</dbReference>
<dbReference type="CDD" id="cd02696">
    <property type="entry name" value="MurNAc-LAA"/>
    <property type="match status" value="1"/>
</dbReference>
<evidence type="ECO:0000313" key="6">
    <source>
        <dbReference type="EMBL" id="MBB6130527.1"/>
    </source>
</evidence>
<evidence type="ECO:0000256" key="2">
    <source>
        <dbReference type="ARBA" id="ARBA00011901"/>
    </source>
</evidence>
<dbReference type="InterPro" id="IPR002508">
    <property type="entry name" value="MurNAc-LAA_cat"/>
</dbReference>
<keyword evidence="3 6" id="KW-0378">Hydrolase</keyword>
<dbReference type="SUPFAM" id="SSF53187">
    <property type="entry name" value="Zn-dependent exopeptidases"/>
    <property type="match status" value="1"/>
</dbReference>
<gene>
    <name evidence="6" type="ORF">HDF22_004667</name>
</gene>
<organism evidence="6 7">
    <name type="scientific">Mucilaginibacter lappiensis</name>
    <dbReference type="NCBI Taxonomy" id="354630"/>
    <lineage>
        <taxon>Bacteria</taxon>
        <taxon>Pseudomonadati</taxon>
        <taxon>Bacteroidota</taxon>
        <taxon>Sphingobacteriia</taxon>
        <taxon>Sphingobacteriales</taxon>
        <taxon>Sphingobacteriaceae</taxon>
        <taxon>Mucilaginibacter</taxon>
    </lineage>
</organism>
<dbReference type="InterPro" id="IPR050695">
    <property type="entry name" value="N-acetylmuramoyl_amidase_3"/>
</dbReference>
<dbReference type="GO" id="GO:0030288">
    <property type="term" value="C:outer membrane-bounded periplasmic space"/>
    <property type="evidence" value="ECO:0007669"/>
    <property type="project" value="TreeGrafter"/>
</dbReference>
<dbReference type="GO" id="GO:0009253">
    <property type="term" value="P:peptidoglycan catabolic process"/>
    <property type="evidence" value="ECO:0007669"/>
    <property type="project" value="InterPro"/>
</dbReference>
<comment type="catalytic activity">
    <reaction evidence="1">
        <text>Hydrolyzes the link between N-acetylmuramoyl residues and L-amino acid residues in certain cell-wall glycopeptides.</text>
        <dbReference type="EC" id="3.5.1.28"/>
    </reaction>
</comment>
<dbReference type="PANTHER" id="PTHR30404">
    <property type="entry name" value="N-ACETYLMURAMOYL-L-ALANINE AMIDASE"/>
    <property type="match status" value="1"/>
</dbReference>
<evidence type="ECO:0000259" key="5">
    <source>
        <dbReference type="SMART" id="SM00646"/>
    </source>
</evidence>
<feature type="signal peptide" evidence="4">
    <location>
        <begin position="1"/>
        <end position="29"/>
    </location>
</feature>
<evidence type="ECO:0000313" key="7">
    <source>
        <dbReference type="Proteomes" id="UP000548326"/>
    </source>
</evidence>
<dbReference type="Proteomes" id="UP000548326">
    <property type="component" value="Unassembled WGS sequence"/>
</dbReference>
<evidence type="ECO:0000256" key="3">
    <source>
        <dbReference type="ARBA" id="ARBA00022801"/>
    </source>
</evidence>
<dbReference type="GO" id="GO:0008745">
    <property type="term" value="F:N-acetylmuramoyl-L-alanine amidase activity"/>
    <property type="evidence" value="ECO:0007669"/>
    <property type="project" value="UniProtKB-EC"/>
</dbReference>
<name>A0A841JHV4_9SPHI</name>
<proteinExistence type="predicted"/>
<feature type="domain" description="MurNAc-LAA" evidence="5">
    <location>
        <begin position="104"/>
        <end position="263"/>
    </location>
</feature>
<dbReference type="Pfam" id="PF01520">
    <property type="entry name" value="Amidase_3"/>
    <property type="match status" value="1"/>
</dbReference>
<evidence type="ECO:0000256" key="4">
    <source>
        <dbReference type="SAM" id="SignalP"/>
    </source>
</evidence>
<dbReference type="Gene3D" id="3.40.630.40">
    <property type="entry name" value="Zn-dependent exopeptidases"/>
    <property type="match status" value="1"/>
</dbReference>
<comment type="caution">
    <text evidence="6">The sequence shown here is derived from an EMBL/GenBank/DDBJ whole genome shotgun (WGS) entry which is preliminary data.</text>
</comment>
<protein>
    <recommendedName>
        <fullName evidence="2">N-acetylmuramoyl-L-alanine amidase</fullName>
        <ecNumber evidence="2">3.5.1.28</ecNumber>
    </recommendedName>
</protein>
<sequence length="272" mass="30243">MPAICLKSNYIAFLLFFISGLLSAGAAFAQQDVTGRSTFKFKTVIVDAGHGGKDPGAHGAYSKEKNVALSIAKKLRDLINDEMSGVKVVMTRSTDVFVELHKRADIANDNHGNLFISIHCNSSPQKHSTERGTLLLVYGFHRSQEQREALRENASIYIEKDYKDKYNGYGSDAVVNTIVLNAFQQKYRKQSIQFGDLIDHEFKKTDDRHSHGVKEQGVLVLAQSGMPAVLVETGFINNAADEEYLNSSAGQNEIARSILRALKQYRDNLEGR</sequence>
<dbReference type="FunFam" id="3.40.630.40:FF:000005">
    <property type="entry name" value="N-acetylmuramoyl-L-alanine amidase (AmiA)"/>
    <property type="match status" value="1"/>
</dbReference>
<dbReference type="EC" id="3.5.1.28" evidence="2"/>
<dbReference type="AlphaFoldDB" id="A0A841JHV4"/>
<feature type="chain" id="PRO_5032444652" description="N-acetylmuramoyl-L-alanine amidase" evidence="4">
    <location>
        <begin position="30"/>
        <end position="272"/>
    </location>
</feature>
<keyword evidence="4" id="KW-0732">Signal</keyword>
<evidence type="ECO:0000256" key="1">
    <source>
        <dbReference type="ARBA" id="ARBA00001561"/>
    </source>
</evidence>
<dbReference type="EMBL" id="JACHCA010000015">
    <property type="protein sequence ID" value="MBB6130527.1"/>
    <property type="molecule type" value="Genomic_DNA"/>
</dbReference>
<accession>A0A841JHV4</accession>